<feature type="transmembrane region" description="Helical" evidence="6">
    <location>
        <begin position="310"/>
        <end position="333"/>
    </location>
</feature>
<accession>A0A0V8IN66</accession>
<proteinExistence type="predicted"/>
<feature type="domain" description="Major facilitator superfamily (MFS) profile" evidence="7">
    <location>
        <begin position="20"/>
        <end position="401"/>
    </location>
</feature>
<feature type="transmembrane region" description="Helical" evidence="6">
    <location>
        <begin position="286"/>
        <end position="304"/>
    </location>
</feature>
<dbReference type="PANTHER" id="PTHR43124">
    <property type="entry name" value="PURINE EFFLUX PUMP PBUE"/>
    <property type="match status" value="1"/>
</dbReference>
<reference evidence="8 9" key="1">
    <citation type="journal article" date="2014" name="Arch. Microbiol.">
        <title>Arthrobacter enclensis sp. nov., isolated from sediment sample.</title>
        <authorList>
            <person name="Dastager S.G."/>
            <person name="Liu Q."/>
            <person name="Tang S.K."/>
            <person name="Krishnamurthi S."/>
            <person name="Lee J.C."/>
            <person name="Li W.J."/>
        </authorList>
    </citation>
    <scope>NUCLEOTIDE SEQUENCE [LARGE SCALE GENOMIC DNA]</scope>
    <source>
        <strain evidence="8 9">NIO-1008</strain>
    </source>
</reference>
<evidence type="ECO:0000313" key="8">
    <source>
        <dbReference type="EMBL" id="KSU76111.1"/>
    </source>
</evidence>
<dbReference type="PROSITE" id="PS50850">
    <property type="entry name" value="MFS"/>
    <property type="match status" value="1"/>
</dbReference>
<dbReference type="AlphaFoldDB" id="A0A0V8IN66"/>
<feature type="transmembrane region" description="Helical" evidence="6">
    <location>
        <begin position="376"/>
        <end position="396"/>
    </location>
</feature>
<dbReference type="STRING" id="993070.AS031_12170"/>
<comment type="caution">
    <text evidence="8">The sequence shown here is derived from an EMBL/GenBank/DDBJ whole genome shotgun (WGS) entry which is preliminary data.</text>
</comment>
<keyword evidence="5 6" id="KW-0472">Membrane</keyword>
<dbReference type="SUPFAM" id="SSF103473">
    <property type="entry name" value="MFS general substrate transporter"/>
    <property type="match status" value="1"/>
</dbReference>
<dbReference type="Pfam" id="PF07690">
    <property type="entry name" value="MFS_1"/>
    <property type="match status" value="1"/>
</dbReference>
<gene>
    <name evidence="8" type="ORF">AS031_12170</name>
</gene>
<feature type="transmembrane region" description="Helical" evidence="6">
    <location>
        <begin position="86"/>
        <end position="105"/>
    </location>
</feature>
<dbReference type="PANTHER" id="PTHR43124:SF3">
    <property type="entry name" value="CHLORAMPHENICOL EFFLUX PUMP RV0191"/>
    <property type="match status" value="1"/>
</dbReference>
<dbReference type="GO" id="GO:0005886">
    <property type="term" value="C:plasma membrane"/>
    <property type="evidence" value="ECO:0007669"/>
    <property type="project" value="UniProtKB-SubCell"/>
</dbReference>
<feature type="transmembrane region" description="Helical" evidence="6">
    <location>
        <begin position="175"/>
        <end position="195"/>
    </location>
</feature>
<protein>
    <recommendedName>
        <fullName evidence="7">Major facilitator superfamily (MFS) profile domain-containing protein</fullName>
    </recommendedName>
</protein>
<comment type="subcellular location">
    <subcellularLocation>
        <location evidence="1">Cell membrane</location>
        <topology evidence="1">Multi-pass membrane protein</topology>
    </subcellularLocation>
</comment>
<feature type="transmembrane region" description="Helical" evidence="6">
    <location>
        <begin position="55"/>
        <end position="79"/>
    </location>
</feature>
<evidence type="ECO:0000259" key="7">
    <source>
        <dbReference type="PROSITE" id="PS50850"/>
    </source>
</evidence>
<evidence type="ECO:0000313" key="9">
    <source>
        <dbReference type="Proteomes" id="UP000053199"/>
    </source>
</evidence>
<dbReference type="InterPro" id="IPR036259">
    <property type="entry name" value="MFS_trans_sf"/>
</dbReference>
<dbReference type="OrthoDB" id="5176013at2"/>
<keyword evidence="4 6" id="KW-1133">Transmembrane helix</keyword>
<evidence type="ECO:0000256" key="3">
    <source>
        <dbReference type="ARBA" id="ARBA00022692"/>
    </source>
</evidence>
<organism evidence="8 9">
    <name type="scientific">Pseudarthrobacter enclensis</name>
    <dbReference type="NCBI Taxonomy" id="993070"/>
    <lineage>
        <taxon>Bacteria</taxon>
        <taxon>Bacillati</taxon>
        <taxon>Actinomycetota</taxon>
        <taxon>Actinomycetes</taxon>
        <taxon>Micrococcales</taxon>
        <taxon>Micrococcaceae</taxon>
        <taxon>Pseudarthrobacter</taxon>
    </lineage>
</organism>
<evidence type="ECO:0000256" key="6">
    <source>
        <dbReference type="SAM" id="Phobius"/>
    </source>
</evidence>
<feature type="transmembrane region" description="Helical" evidence="6">
    <location>
        <begin position="21"/>
        <end position="43"/>
    </location>
</feature>
<dbReference type="InterPro" id="IPR011701">
    <property type="entry name" value="MFS"/>
</dbReference>
<feature type="transmembrane region" description="Helical" evidence="6">
    <location>
        <begin position="253"/>
        <end position="274"/>
    </location>
</feature>
<name>A0A0V8IN66_9MICC</name>
<keyword evidence="9" id="KW-1185">Reference proteome</keyword>
<evidence type="ECO:0000256" key="4">
    <source>
        <dbReference type="ARBA" id="ARBA00022989"/>
    </source>
</evidence>
<sequence>MRRAAVEPVRNSTRRPGQRATAIAALTTVVAVLPVFLVGGLAVQLEQDLGMTPSALGAAVATFWAVSALLSAPAGFVAGGLGLRRGVPLAVGLGFVALAGIAFVTPHWAWLIAWLGVAGAANALIHPLSNGLIVDQVSVRNRAFSFGLKQAAIPTATLTAGLSVPVFALTVGWSWTFALAALLAAALVPVLLRTLPRGAPGPRRLGEAAREPLPRKLKQFLFATAVASALGAGQANVVGAFTVSMAVQAGFDAAGAGLLLGAASVAGILARPLVGIAADRGVGGSMATVALMMAAGSLGLLGMASGAPTAYAAGAVVAFGLGWGWNGLAHYVVSRTAHRFTVQATGITQSGTYIGGTLGPLLFGIVFSRFPPGVGWTLAAVAAAAGAGASLVAFRLEKRLRAS</sequence>
<feature type="transmembrane region" description="Helical" evidence="6">
    <location>
        <begin position="111"/>
        <end position="134"/>
    </location>
</feature>
<feature type="transmembrane region" description="Helical" evidence="6">
    <location>
        <begin position="146"/>
        <end position="169"/>
    </location>
</feature>
<dbReference type="InterPro" id="IPR020846">
    <property type="entry name" value="MFS_dom"/>
</dbReference>
<dbReference type="GO" id="GO:0022857">
    <property type="term" value="F:transmembrane transporter activity"/>
    <property type="evidence" value="ECO:0007669"/>
    <property type="project" value="InterPro"/>
</dbReference>
<feature type="transmembrane region" description="Helical" evidence="6">
    <location>
        <begin position="353"/>
        <end position="370"/>
    </location>
</feature>
<evidence type="ECO:0000256" key="1">
    <source>
        <dbReference type="ARBA" id="ARBA00004651"/>
    </source>
</evidence>
<feature type="transmembrane region" description="Helical" evidence="6">
    <location>
        <begin position="220"/>
        <end position="247"/>
    </location>
</feature>
<evidence type="ECO:0000256" key="2">
    <source>
        <dbReference type="ARBA" id="ARBA00022475"/>
    </source>
</evidence>
<dbReference type="Proteomes" id="UP000053199">
    <property type="component" value="Unassembled WGS sequence"/>
</dbReference>
<keyword evidence="3 6" id="KW-0812">Transmembrane</keyword>
<dbReference type="EMBL" id="LNQM01000004">
    <property type="protein sequence ID" value="KSU76111.1"/>
    <property type="molecule type" value="Genomic_DNA"/>
</dbReference>
<dbReference type="InterPro" id="IPR050189">
    <property type="entry name" value="MFS_Efflux_Transporters"/>
</dbReference>
<dbReference type="Gene3D" id="1.20.1250.20">
    <property type="entry name" value="MFS general substrate transporter like domains"/>
    <property type="match status" value="2"/>
</dbReference>
<keyword evidence="2" id="KW-1003">Cell membrane</keyword>
<evidence type="ECO:0000256" key="5">
    <source>
        <dbReference type="ARBA" id="ARBA00023136"/>
    </source>
</evidence>